<evidence type="ECO:0000256" key="2">
    <source>
        <dbReference type="ARBA" id="ARBA00010157"/>
    </source>
</evidence>
<dbReference type="InterPro" id="IPR050545">
    <property type="entry name" value="Mycobact_MmpL"/>
</dbReference>
<dbReference type="SUPFAM" id="SSF82866">
    <property type="entry name" value="Multidrug efflux transporter AcrB transmembrane domain"/>
    <property type="match status" value="2"/>
</dbReference>
<dbReference type="Proteomes" id="UP001321542">
    <property type="component" value="Chromosome"/>
</dbReference>
<dbReference type="PANTHER" id="PTHR33406">
    <property type="entry name" value="MEMBRANE PROTEIN MJ1562-RELATED"/>
    <property type="match status" value="1"/>
</dbReference>
<evidence type="ECO:0000313" key="9">
    <source>
        <dbReference type="EMBL" id="BBC32412.1"/>
    </source>
</evidence>
<keyword evidence="6 7" id="KW-0472">Membrane</keyword>
<feature type="transmembrane region" description="Helical" evidence="7">
    <location>
        <begin position="609"/>
        <end position="629"/>
    </location>
</feature>
<dbReference type="Gene3D" id="1.20.1640.10">
    <property type="entry name" value="Multidrug efflux transporter AcrB transmembrane domain"/>
    <property type="match status" value="2"/>
</dbReference>
<dbReference type="Pfam" id="PF03176">
    <property type="entry name" value="MMPL"/>
    <property type="match status" value="2"/>
</dbReference>
<feature type="transmembrane region" description="Helical" evidence="7">
    <location>
        <begin position="388"/>
        <end position="406"/>
    </location>
</feature>
<name>A0ABN5VGE5_9ACTN</name>
<comment type="similarity">
    <text evidence="2">Belongs to the resistance-nodulation-cell division (RND) (TC 2.A.6) family. MmpL subfamily.</text>
</comment>
<evidence type="ECO:0000259" key="8">
    <source>
        <dbReference type="PROSITE" id="PS50156"/>
    </source>
</evidence>
<feature type="transmembrane region" description="Helical" evidence="7">
    <location>
        <begin position="251"/>
        <end position="274"/>
    </location>
</feature>
<evidence type="ECO:0000313" key="10">
    <source>
        <dbReference type="Proteomes" id="UP001321542"/>
    </source>
</evidence>
<keyword evidence="10" id="KW-1185">Reference proteome</keyword>
<accession>A0ABN5VGE5</accession>
<sequence length="749" mass="79612">MLRLRRRQIRAAVCGTLAIDLGRPMFEGLGRFIHQRRKPLLVLTLLFAVLAGAYGVGVFGDMKPGGFEDPGSESRKAARLAEQAFPQRAPDAVIVYRDDDRTVDDASFRDAVVKRMESLPKSEVTGYAHFWMTKMPEQVSRDRHATYVAMNLRGSDDNGKEESYKAIKDKLAVPGLTTLRGGPVPTGHQAGDEIGKDLGMAEGLSFPVLFILLVVVFGGLAAASLPLVVGGLSILGSMAVLRVIAQITDVSVFAMSLVTVLGLAVAIDYGLLIVSRYREELERGHAGEEALARTVATAGRTVVISGITVAVALAGMTFFPFGFLKSMAYGGVAAVVLSVFFSLIALPAALAVMGQKVNALSLRRKKAAAPTGQGAWYRLAHGLMRRPAVVGLGTLAVLLALALPFLRIEFGANDARQLPNSAEGRKVHNTLERDFDSDAAKSIDALLTLKGAATSKEQGAALQAYAEKLGSTKGAKGAQITGATGRTARVSVTFEGTAVSTEARDLVNRLKDVPAPPGAKVYLGGETAVFDDTLDALGGVLPWMLLYIAVATYILLFLSFGSVLLPLKAIAMNLLSLSATFGVLVWLFQDGHLQDVLRFDPTGSIEPNMPIMLFALIFGLSMDYEVFLVSRIREQYDLLGDPTAAVATGLQSIGRLIASAALLMIVPLAAMATSGVLTMKLFGVGMVIAILLDVAVVRILLVPAVMKLMGRAGWWAPGPLARFYTKYGIKETDGVPAASESPERVPVAG</sequence>
<proteinExistence type="inferred from homology"/>
<evidence type="ECO:0000256" key="3">
    <source>
        <dbReference type="ARBA" id="ARBA00022475"/>
    </source>
</evidence>
<evidence type="ECO:0000256" key="4">
    <source>
        <dbReference type="ARBA" id="ARBA00022692"/>
    </source>
</evidence>
<dbReference type="InterPro" id="IPR004869">
    <property type="entry name" value="MMPL_dom"/>
</dbReference>
<keyword evidence="5 7" id="KW-1133">Transmembrane helix</keyword>
<dbReference type="PANTHER" id="PTHR33406:SF11">
    <property type="entry name" value="MEMBRANE PROTEIN SCO6666-RELATED"/>
    <property type="match status" value="1"/>
</dbReference>
<feature type="transmembrane region" description="Helical" evidence="7">
    <location>
        <begin position="540"/>
        <end position="558"/>
    </location>
</feature>
<feature type="transmembrane region" description="Helical" evidence="7">
    <location>
        <begin position="40"/>
        <end position="60"/>
    </location>
</feature>
<feature type="transmembrane region" description="Helical" evidence="7">
    <location>
        <begin position="204"/>
        <end position="222"/>
    </location>
</feature>
<gene>
    <name evidence="9" type="ORF">SGFS_037060</name>
</gene>
<keyword evidence="3" id="KW-1003">Cell membrane</keyword>
<dbReference type="InterPro" id="IPR000731">
    <property type="entry name" value="SSD"/>
</dbReference>
<evidence type="ECO:0000256" key="5">
    <source>
        <dbReference type="ARBA" id="ARBA00022989"/>
    </source>
</evidence>
<feature type="transmembrane region" description="Helical" evidence="7">
    <location>
        <begin position="329"/>
        <end position="354"/>
    </location>
</feature>
<reference evidence="9 10" key="2">
    <citation type="journal article" date="2023" name="ChemBioChem">
        <title>Acyltransferase Domain Exchange between Two Independent Type I Polyketide Synthases in the Same Producer Strain of Macrolide Antibiotics.</title>
        <authorList>
            <person name="Kudo F."/>
            <person name="Kishikawa K."/>
            <person name="Tsuboi K."/>
            <person name="Kido T."/>
            <person name="Usui T."/>
            <person name="Hashimoto J."/>
            <person name="Shin-Ya K."/>
            <person name="Miyanaga A."/>
            <person name="Eguchi T."/>
        </authorList>
    </citation>
    <scope>NUCLEOTIDE SEQUENCE [LARGE SCALE GENOMIC DNA]</scope>
    <source>
        <strain evidence="9 10">A-8890</strain>
    </source>
</reference>
<organism evidence="9 10">
    <name type="scientific">Streptomyces graminofaciens</name>
    <dbReference type="NCBI Taxonomy" id="68212"/>
    <lineage>
        <taxon>Bacteria</taxon>
        <taxon>Bacillati</taxon>
        <taxon>Actinomycetota</taxon>
        <taxon>Actinomycetes</taxon>
        <taxon>Kitasatosporales</taxon>
        <taxon>Streptomycetaceae</taxon>
        <taxon>Streptomyces</taxon>
    </lineage>
</organism>
<keyword evidence="4 7" id="KW-0812">Transmembrane</keyword>
<feature type="transmembrane region" description="Helical" evidence="7">
    <location>
        <begin position="656"/>
        <end position="675"/>
    </location>
</feature>
<feature type="transmembrane region" description="Helical" evidence="7">
    <location>
        <begin position="570"/>
        <end position="589"/>
    </location>
</feature>
<reference evidence="9 10" key="1">
    <citation type="journal article" date="2010" name="ChemBioChem">
        <title>Cloning and characterization of the biosynthetic gene cluster of 16-membered macrolide antibiotic FD-891: involvement of a dual functional cytochrome P450 monooxygenase catalyzing epoxidation and hydroxylation.</title>
        <authorList>
            <person name="Kudo F."/>
            <person name="Motegi A."/>
            <person name="Mizoue K."/>
            <person name="Eguchi T."/>
        </authorList>
    </citation>
    <scope>NUCLEOTIDE SEQUENCE [LARGE SCALE GENOMIC DNA]</scope>
    <source>
        <strain evidence="9 10">A-8890</strain>
    </source>
</reference>
<comment type="subcellular location">
    <subcellularLocation>
        <location evidence="1">Cell membrane</location>
        <topology evidence="1">Multi-pass membrane protein</topology>
    </subcellularLocation>
</comment>
<dbReference type="PROSITE" id="PS50156">
    <property type="entry name" value="SSD"/>
    <property type="match status" value="1"/>
</dbReference>
<evidence type="ECO:0000256" key="1">
    <source>
        <dbReference type="ARBA" id="ARBA00004651"/>
    </source>
</evidence>
<evidence type="ECO:0000256" key="6">
    <source>
        <dbReference type="ARBA" id="ARBA00023136"/>
    </source>
</evidence>
<evidence type="ECO:0000256" key="7">
    <source>
        <dbReference type="SAM" id="Phobius"/>
    </source>
</evidence>
<dbReference type="EMBL" id="AP018448">
    <property type="protein sequence ID" value="BBC32412.1"/>
    <property type="molecule type" value="Genomic_DNA"/>
</dbReference>
<protein>
    <recommendedName>
        <fullName evidence="8">SSD domain-containing protein</fullName>
    </recommendedName>
</protein>
<feature type="transmembrane region" description="Helical" evidence="7">
    <location>
        <begin position="302"/>
        <end position="323"/>
    </location>
</feature>
<feature type="transmembrane region" description="Helical" evidence="7">
    <location>
        <begin position="681"/>
        <end position="701"/>
    </location>
</feature>
<feature type="domain" description="SSD" evidence="8">
    <location>
        <begin position="232"/>
        <end position="352"/>
    </location>
</feature>
<feature type="transmembrane region" description="Helical" evidence="7">
    <location>
        <begin position="227"/>
        <end position="245"/>
    </location>
</feature>